<dbReference type="EMBL" id="MG825377">
    <property type="protein sequence ID" value="AWF74975.1"/>
    <property type="molecule type" value="Genomic_DNA"/>
</dbReference>
<keyword evidence="2" id="KW-0614">Plasmid</keyword>
<keyword evidence="1" id="KW-0812">Transmembrane</keyword>
<proteinExistence type="predicted"/>
<keyword evidence="1" id="KW-1133">Transmembrane helix</keyword>
<feature type="transmembrane region" description="Helical" evidence="1">
    <location>
        <begin position="107"/>
        <end position="125"/>
    </location>
</feature>
<dbReference type="EMBL" id="DAAYTU010000032">
    <property type="protein sequence ID" value="HAG5772365.1"/>
    <property type="molecule type" value="Genomic_DNA"/>
</dbReference>
<evidence type="ECO:0000256" key="1">
    <source>
        <dbReference type="SAM" id="Phobius"/>
    </source>
</evidence>
<sequence length="140" mass="14906">MRNYLRTLSLCHPAERWLMICARISWHLTRQQHRLVKVLTALLVPLLPIQAHASSDWAAILNSWANGADSGLTSLLTYAKFGGAALFIGGLVGFSRVGKTPNVTAKGCFIALLVGAGLFSVGALINSTQSQSGLETTTVG</sequence>
<feature type="transmembrane region" description="Helical" evidence="1">
    <location>
        <begin position="35"/>
        <end position="55"/>
    </location>
</feature>
<dbReference type="InterPro" id="IPR046638">
    <property type="entry name" value="DUF6750"/>
</dbReference>
<geneLocation type="plasmid" evidence="2">
    <name>p1108-emrB</name>
</geneLocation>
<reference evidence="2" key="2">
    <citation type="submission" date="2018-01" db="EMBL/GenBank/DDBJ databases">
        <title>Prevalence of blaNDM and mcr-1 in Escherichia coli from food in China.</title>
        <authorList>
            <person name="Liu X."/>
            <person name="Li R."/>
            <person name="Chen S."/>
        </authorList>
    </citation>
    <scope>NUCLEOTIDE SEQUENCE</scope>
    <source>
        <strain evidence="2">1108</strain>
        <plasmid evidence="2">p1108-emrB</plasmid>
    </source>
</reference>
<reference evidence="3" key="1">
    <citation type="journal article" date="2018" name="Genome Biol.">
        <title>SKESA: strategic k-mer extension for scrupulous assemblies.</title>
        <authorList>
            <person name="Souvorov A."/>
            <person name="Agarwala R."/>
            <person name="Lipman D.J."/>
        </authorList>
    </citation>
    <scope>NUCLEOTIDE SEQUENCE [LARGE SCALE GENOMIC DNA]</scope>
    <source>
        <strain evidence="3">1839</strain>
    </source>
</reference>
<accession>A0A2S1J9I0</accession>
<protein>
    <submittedName>
        <fullName evidence="2">Uncharacterized protein</fullName>
    </submittedName>
</protein>
<evidence type="ECO:0000313" key="2">
    <source>
        <dbReference type="EMBL" id="AWF74975.1"/>
    </source>
</evidence>
<feature type="transmembrane region" description="Helical" evidence="1">
    <location>
        <begin position="75"/>
        <end position="95"/>
    </location>
</feature>
<dbReference type="RefSeq" id="WP_019842545.1">
    <property type="nucleotide sequence ID" value="NZ_BFUP01000669.1"/>
</dbReference>
<gene>
    <name evidence="3" type="ORF">GGB84_004115</name>
    <name evidence="2" type="ORF">LHLDPJGA_00073</name>
</gene>
<dbReference type="AlphaFoldDB" id="A0A2S1J9I0"/>
<name>A0A2S1J9I0_ECOLX</name>
<organism evidence="2">
    <name type="scientific">Escherichia coli</name>
    <dbReference type="NCBI Taxonomy" id="562"/>
    <lineage>
        <taxon>Bacteria</taxon>
        <taxon>Pseudomonadati</taxon>
        <taxon>Pseudomonadota</taxon>
        <taxon>Gammaproteobacteria</taxon>
        <taxon>Enterobacterales</taxon>
        <taxon>Enterobacteriaceae</taxon>
        <taxon>Escherichia</taxon>
    </lineage>
</organism>
<reference evidence="3" key="3">
    <citation type="submission" date="2020-02" db="EMBL/GenBank/DDBJ databases">
        <authorList>
            <consortium name="NCBI Pathogen Detection Project"/>
        </authorList>
    </citation>
    <scope>NUCLEOTIDE SEQUENCE</scope>
    <source>
        <strain evidence="3">1839</strain>
    </source>
</reference>
<dbReference type="Pfam" id="PF20535">
    <property type="entry name" value="DUF6750"/>
    <property type="match status" value="1"/>
</dbReference>
<keyword evidence="1" id="KW-0472">Membrane</keyword>
<evidence type="ECO:0000313" key="3">
    <source>
        <dbReference type="EMBL" id="HAG5772365.1"/>
    </source>
</evidence>